<dbReference type="GO" id="GO:0043657">
    <property type="term" value="C:host cell"/>
    <property type="evidence" value="ECO:0007669"/>
    <property type="project" value="UniProtKB-SubCell"/>
</dbReference>
<dbReference type="OrthoDB" id="128332at2759"/>
<evidence type="ECO:0000256" key="5">
    <source>
        <dbReference type="ARBA" id="ARBA00022729"/>
    </source>
</evidence>
<accession>A0A9W6WV05</accession>
<gene>
    <name evidence="8" type="ORF">Plil01_000704500</name>
</gene>
<reference evidence="8" key="1">
    <citation type="submission" date="2023-04" db="EMBL/GenBank/DDBJ databases">
        <title>Phytophthora lilii NBRC 32176.</title>
        <authorList>
            <person name="Ichikawa N."/>
            <person name="Sato H."/>
            <person name="Tonouchi N."/>
        </authorList>
    </citation>
    <scope>NUCLEOTIDE SEQUENCE</scope>
    <source>
        <strain evidence="8">NBRC 32176</strain>
    </source>
</reference>
<proteinExistence type="inferred from homology"/>
<dbReference type="Pfam" id="PF22748">
    <property type="entry name" value="PexRD54_WY"/>
    <property type="match status" value="1"/>
</dbReference>
<dbReference type="Proteomes" id="UP001165083">
    <property type="component" value="Unassembled WGS sequence"/>
</dbReference>
<evidence type="ECO:0000259" key="7">
    <source>
        <dbReference type="Pfam" id="PF22748"/>
    </source>
</evidence>
<comment type="caution">
    <text evidence="8">The sequence shown here is derived from an EMBL/GenBank/DDBJ whole genome shotgun (WGS) entry which is preliminary data.</text>
</comment>
<dbReference type="InterPro" id="IPR054463">
    <property type="entry name" value="PexRD54_WY"/>
</dbReference>
<evidence type="ECO:0000256" key="1">
    <source>
        <dbReference type="ARBA" id="ARBA00004340"/>
    </source>
</evidence>
<comment type="subcellular location">
    <subcellularLocation>
        <location evidence="1">Host cell</location>
    </subcellularLocation>
    <subcellularLocation>
        <location evidence="2">Secreted</location>
    </subcellularLocation>
</comment>
<name>A0A9W6WV05_9STRA</name>
<evidence type="ECO:0000256" key="2">
    <source>
        <dbReference type="ARBA" id="ARBA00004613"/>
    </source>
</evidence>
<sequence>MGWAKKQRSPDKVFVSLKLDKAGDKLLENPAFNVWVAYTRMATNTNPERAILTSLTARQGMSANALFKLLKLDDNVDTLLKNPNLSTWAKYMTEVSATDSKLKTPMIDTPRAHFSDKELVRVFNAAKSDPQTKKLADLEGALINQLRLARLKKAQ</sequence>
<dbReference type="GO" id="GO:0005576">
    <property type="term" value="C:extracellular region"/>
    <property type="evidence" value="ECO:0007669"/>
    <property type="project" value="UniProtKB-SubCell"/>
</dbReference>
<dbReference type="EMBL" id="BSXW01000325">
    <property type="protein sequence ID" value="GMF18714.1"/>
    <property type="molecule type" value="Genomic_DNA"/>
</dbReference>
<evidence type="ECO:0000256" key="6">
    <source>
        <dbReference type="ARBA" id="ARBA00023026"/>
    </source>
</evidence>
<evidence type="ECO:0000256" key="3">
    <source>
        <dbReference type="ARBA" id="ARBA00010400"/>
    </source>
</evidence>
<keyword evidence="9" id="KW-1185">Reference proteome</keyword>
<dbReference type="AlphaFoldDB" id="A0A9W6WV05"/>
<keyword evidence="4" id="KW-0964">Secreted</keyword>
<evidence type="ECO:0000256" key="4">
    <source>
        <dbReference type="ARBA" id="ARBA00022525"/>
    </source>
</evidence>
<comment type="similarity">
    <text evidence="3">Belongs to the RxLR effector family.</text>
</comment>
<feature type="domain" description="RxLR effector PexRD54 WY" evidence="7">
    <location>
        <begin position="3"/>
        <end position="38"/>
    </location>
</feature>
<keyword evidence="6" id="KW-0843">Virulence</keyword>
<organism evidence="8 9">
    <name type="scientific">Phytophthora lilii</name>
    <dbReference type="NCBI Taxonomy" id="2077276"/>
    <lineage>
        <taxon>Eukaryota</taxon>
        <taxon>Sar</taxon>
        <taxon>Stramenopiles</taxon>
        <taxon>Oomycota</taxon>
        <taxon>Peronosporomycetes</taxon>
        <taxon>Peronosporales</taxon>
        <taxon>Peronosporaceae</taxon>
        <taxon>Phytophthora</taxon>
    </lineage>
</organism>
<protein>
    <submittedName>
        <fullName evidence="8">Unnamed protein product</fullName>
    </submittedName>
</protein>
<keyword evidence="5" id="KW-0732">Signal</keyword>
<evidence type="ECO:0000313" key="8">
    <source>
        <dbReference type="EMBL" id="GMF18714.1"/>
    </source>
</evidence>
<evidence type="ECO:0000313" key="9">
    <source>
        <dbReference type="Proteomes" id="UP001165083"/>
    </source>
</evidence>